<comment type="caution">
    <text evidence="2">The sequence shown here is derived from an EMBL/GenBank/DDBJ whole genome shotgun (WGS) entry which is preliminary data.</text>
</comment>
<gene>
    <name evidence="2" type="ORF">GSLYS_00020664001</name>
</gene>
<dbReference type="Proteomes" id="UP001497497">
    <property type="component" value="Unassembled WGS sequence"/>
</dbReference>
<evidence type="ECO:0000313" key="2">
    <source>
        <dbReference type="EMBL" id="CAL1547339.1"/>
    </source>
</evidence>
<accession>A0AAV2INS3</accession>
<keyword evidence="3" id="KW-1185">Reference proteome</keyword>
<proteinExistence type="predicted"/>
<evidence type="ECO:0000313" key="3">
    <source>
        <dbReference type="Proteomes" id="UP001497497"/>
    </source>
</evidence>
<feature type="compositionally biased region" description="Basic and acidic residues" evidence="1">
    <location>
        <begin position="599"/>
        <end position="612"/>
    </location>
</feature>
<organism evidence="2 3">
    <name type="scientific">Lymnaea stagnalis</name>
    <name type="common">Great pond snail</name>
    <name type="synonym">Helix stagnalis</name>
    <dbReference type="NCBI Taxonomy" id="6523"/>
    <lineage>
        <taxon>Eukaryota</taxon>
        <taxon>Metazoa</taxon>
        <taxon>Spiralia</taxon>
        <taxon>Lophotrochozoa</taxon>
        <taxon>Mollusca</taxon>
        <taxon>Gastropoda</taxon>
        <taxon>Heterobranchia</taxon>
        <taxon>Euthyneura</taxon>
        <taxon>Panpulmonata</taxon>
        <taxon>Hygrophila</taxon>
        <taxon>Lymnaeoidea</taxon>
        <taxon>Lymnaeidae</taxon>
        <taxon>Lymnaea</taxon>
    </lineage>
</organism>
<dbReference type="EMBL" id="CAXITT010000951">
    <property type="protein sequence ID" value="CAL1547339.1"/>
    <property type="molecule type" value="Genomic_DNA"/>
</dbReference>
<evidence type="ECO:0000256" key="1">
    <source>
        <dbReference type="SAM" id="MobiDB-lite"/>
    </source>
</evidence>
<feature type="compositionally biased region" description="Low complexity" evidence="1">
    <location>
        <begin position="530"/>
        <end position="574"/>
    </location>
</feature>
<name>A0AAV2INS3_LYMST</name>
<feature type="region of interest" description="Disordered" evidence="1">
    <location>
        <begin position="525"/>
        <end position="581"/>
    </location>
</feature>
<reference evidence="2 3" key="1">
    <citation type="submission" date="2024-04" db="EMBL/GenBank/DDBJ databases">
        <authorList>
            <consortium name="Genoscope - CEA"/>
            <person name="William W."/>
        </authorList>
    </citation>
    <scope>NUCLEOTIDE SEQUENCE [LARGE SCALE GENOMIC DNA]</scope>
</reference>
<dbReference type="AlphaFoldDB" id="A0AAV2INS3"/>
<protein>
    <submittedName>
        <fullName evidence="2">Uncharacterized protein</fullName>
    </submittedName>
</protein>
<sequence length="691" mass="77529">MLQQLAAEEKLRADGGSGLKQIRADVDGPETYYVNGHSGGSVGAIHDHSNSQITIGQGEGQFVLNGVEFRTRHNDYALRMPTKSTSAYHVLSEIPYPQVPPEVTEKSTVQEQIEEMREWFKAWRDQNYKVRDYRPYFKPILCYLEGAWTTKTKEIEESFFSSRHALDADSWFDLQYRKRNYYFSRALQSITFHTDQRPLFVSLLKRKKDTINSYFNSPIFVLPDAVIFSLSNVVREMFLYVLTLHVCTPQMSRGARFTVVGPSDKRFTSTQYLDSMMREVPGKDNYAANITDNSFGMTFLDPTTPNNTALNVGYYHRRYKGEKADAMGLSYGRRGYSDPNVFMAETTQPGIAAMYLKQCSNKLCYESRKRMSYAIPLEVIYLTPLTSWNPYELIHVSDRDKNFVTNGGKRNGGFRNQTAFNGTFSGLYYRTPTEFFSGGEVGSSPADTVKGSVGVLDKNGTVRSLSASGIRIFLPNIPGVGVLRTRYPITPIHGESSGVWKELNALKDIVMKLSSNEKFLVEKVPRAPLPTTTAKPTTTTTRTTTRTSPSSTKSTTATAQQSSATSARPSTTRPVTLPKAYPIQPQLTLVLSTTSRNPPGEHSHSIELTKDEQERLQRGEIIGFITSQDNSHSHEVKVQFSDNRYHIVSCDARSPPCWDGHTSCLTSPTEYKCPAEETVSLTDLLTKATDA</sequence>
<feature type="region of interest" description="Disordered" evidence="1">
    <location>
        <begin position="593"/>
        <end position="612"/>
    </location>
</feature>